<dbReference type="Proteomes" id="UP001320544">
    <property type="component" value="Chromosome"/>
</dbReference>
<name>A0ABM7WFF6_9ACTN</name>
<reference evidence="2 3" key="1">
    <citation type="submission" date="2022-01" db="EMBL/GenBank/DDBJ databases">
        <title>Novel bile acid biosynthetic pathways are enriched in the microbiome of centenarians.</title>
        <authorList>
            <person name="Sato Y."/>
            <person name="Atarashi K."/>
            <person name="Plichta R.D."/>
            <person name="Arai Y."/>
            <person name="Sasajima S."/>
            <person name="Kearney M.S."/>
            <person name="Suda W."/>
            <person name="Takeshita K."/>
            <person name="Sasaki T."/>
            <person name="Okamoto S."/>
            <person name="Skelly N.A."/>
            <person name="Okamura Y."/>
            <person name="Vlamakis H."/>
            <person name="Li Y."/>
            <person name="Tanoue T."/>
            <person name="Takei H."/>
            <person name="Nittono H."/>
            <person name="Narushima S."/>
            <person name="Irie J."/>
            <person name="Itoh H."/>
            <person name="Moriya K."/>
            <person name="Sugiura Y."/>
            <person name="Suematsu M."/>
            <person name="Moritoki N."/>
            <person name="Shibata S."/>
            <person name="Littman R.D."/>
            <person name="Fischbach A.M."/>
            <person name="Uwamino Y."/>
            <person name="Inoue T."/>
            <person name="Honda A."/>
            <person name="Hattori M."/>
            <person name="Murai T."/>
            <person name="Xavier J.R."/>
            <person name="Hirose N."/>
            <person name="Honda K."/>
        </authorList>
    </citation>
    <scope>NUCLEOTIDE SEQUENCE [LARGE SCALE GENOMIC DNA]</scope>
    <source>
        <strain evidence="2 3">CE91-St30</strain>
    </source>
</reference>
<evidence type="ECO:0000256" key="1">
    <source>
        <dbReference type="SAM" id="MobiDB-lite"/>
    </source>
</evidence>
<dbReference type="EMBL" id="AP025564">
    <property type="protein sequence ID" value="BDE94849.1"/>
    <property type="molecule type" value="Genomic_DNA"/>
</dbReference>
<accession>A0ABM7WFF6</accession>
<gene>
    <name evidence="2" type="ORF">CE91St30_01820</name>
</gene>
<organism evidence="2 3">
    <name type="scientific">Raoultibacter timonensis</name>
    <dbReference type="NCBI Taxonomy" id="1907662"/>
    <lineage>
        <taxon>Bacteria</taxon>
        <taxon>Bacillati</taxon>
        <taxon>Actinomycetota</taxon>
        <taxon>Coriobacteriia</taxon>
        <taxon>Eggerthellales</taxon>
        <taxon>Eggerthellaceae</taxon>
        <taxon>Raoultibacter</taxon>
    </lineage>
</organism>
<keyword evidence="3" id="KW-1185">Reference proteome</keyword>
<protein>
    <submittedName>
        <fullName evidence="2">Uncharacterized protein</fullName>
    </submittedName>
</protein>
<evidence type="ECO:0000313" key="3">
    <source>
        <dbReference type="Proteomes" id="UP001320544"/>
    </source>
</evidence>
<feature type="region of interest" description="Disordered" evidence="1">
    <location>
        <begin position="40"/>
        <end position="60"/>
    </location>
</feature>
<proteinExistence type="predicted"/>
<evidence type="ECO:0000313" key="2">
    <source>
        <dbReference type="EMBL" id="BDE94849.1"/>
    </source>
</evidence>
<sequence>MPMAGILGKIFARPGSEAPEPEAPCDAQTAEPVEWRDMYGAEDGGEENDAWLSELRVAGR</sequence>